<dbReference type="GO" id="GO:0003676">
    <property type="term" value="F:nucleic acid binding"/>
    <property type="evidence" value="ECO:0007669"/>
    <property type="project" value="InterPro"/>
</dbReference>
<dbReference type="PROSITE" id="PS50994">
    <property type="entry name" value="INTEGRASE"/>
    <property type="match status" value="1"/>
</dbReference>
<dbReference type="GO" id="GO:0015074">
    <property type="term" value="P:DNA integration"/>
    <property type="evidence" value="ECO:0007669"/>
    <property type="project" value="InterPro"/>
</dbReference>
<dbReference type="InterPro" id="IPR039537">
    <property type="entry name" value="Retrotran_Ty1/copia-like"/>
</dbReference>
<dbReference type="InterPro" id="IPR036397">
    <property type="entry name" value="RNaseH_sf"/>
</dbReference>
<dbReference type="PANTHER" id="PTHR42648">
    <property type="entry name" value="TRANSPOSASE, PUTATIVE-RELATED"/>
    <property type="match status" value="1"/>
</dbReference>
<comment type="caution">
    <text evidence="2">The sequence shown here is derived from an EMBL/GenBank/DDBJ whole genome shotgun (WGS) entry which is preliminary data.</text>
</comment>
<evidence type="ECO:0000313" key="2">
    <source>
        <dbReference type="EMBL" id="GCL68182.1"/>
    </source>
</evidence>
<evidence type="ECO:0000313" key="3">
    <source>
        <dbReference type="Proteomes" id="UP000300381"/>
    </source>
</evidence>
<dbReference type="Gene3D" id="3.30.420.10">
    <property type="entry name" value="Ribonuclease H-like superfamily/Ribonuclease H"/>
    <property type="match status" value="1"/>
</dbReference>
<feature type="domain" description="Integrase catalytic" evidence="1">
    <location>
        <begin position="55"/>
        <end position="227"/>
    </location>
</feature>
<organism evidence="2 3">
    <name type="scientific">Veillonella tobetsuensis</name>
    <dbReference type="NCBI Taxonomy" id="1110546"/>
    <lineage>
        <taxon>Bacteria</taxon>
        <taxon>Bacillati</taxon>
        <taxon>Bacillota</taxon>
        <taxon>Negativicutes</taxon>
        <taxon>Veillonellales</taxon>
        <taxon>Veillonellaceae</taxon>
        <taxon>Veillonella</taxon>
    </lineage>
</organism>
<gene>
    <name evidence="2" type="ORF">PAGU1578_18030</name>
</gene>
<name>A0A480B626_9FIRM</name>
<sequence length="232" mass="27590">MHSKFKHEGLSQVYVEAKKRGYKRSYGSMCRQIRCHIKEKKVVKSVPKSKWKLDIITYPGEKVQIDIKYVSRESLDFSTQGKYYYQITAIDEFSRKRILKIIDEKSVTNTSRFLLNLETKMGFPIHTIQTDNGREFTNYGVKDRECLFDIVLRRLGIEHKTTRPFSPWQNGKVERSHRIDGERFYSRKFNSMESFLKAHSRYANRYNNIAQKVLNFKSPNQVITEYFMNQKA</sequence>
<dbReference type="InterPro" id="IPR001584">
    <property type="entry name" value="Integrase_cat-core"/>
</dbReference>
<reference evidence="2 3" key="1">
    <citation type="submission" date="2019-03" db="EMBL/GenBank/DDBJ databases">
        <title>Draft genome sequences of two Veillonella tobetsuensis clinical isolates from intraoperative bronchial fluids of elderly patients with pulmonary carcinoma.</title>
        <authorList>
            <person name="Akiyama T."/>
        </authorList>
    </citation>
    <scope>NUCLEOTIDE SEQUENCE [LARGE SCALE GENOMIC DNA]</scope>
    <source>
        <strain evidence="2 3">PAGU 1578</strain>
    </source>
</reference>
<dbReference type="Pfam" id="PF00665">
    <property type="entry name" value="rve"/>
    <property type="match status" value="1"/>
</dbReference>
<accession>A0A480B626</accession>
<protein>
    <recommendedName>
        <fullName evidence="1">Integrase catalytic domain-containing protein</fullName>
    </recommendedName>
</protein>
<evidence type="ECO:0000259" key="1">
    <source>
        <dbReference type="PROSITE" id="PS50994"/>
    </source>
</evidence>
<dbReference type="Proteomes" id="UP000300381">
    <property type="component" value="Unassembled WGS sequence"/>
</dbReference>
<dbReference type="SUPFAM" id="SSF53098">
    <property type="entry name" value="Ribonuclease H-like"/>
    <property type="match status" value="1"/>
</dbReference>
<proteinExistence type="predicted"/>
<dbReference type="EMBL" id="BJCQ01000065">
    <property type="protein sequence ID" value="GCL68182.1"/>
    <property type="molecule type" value="Genomic_DNA"/>
</dbReference>
<dbReference type="PANTHER" id="PTHR42648:SF12">
    <property type="entry name" value="BLL1855 PROTEIN"/>
    <property type="match status" value="1"/>
</dbReference>
<dbReference type="InterPro" id="IPR012337">
    <property type="entry name" value="RNaseH-like_sf"/>
</dbReference>
<dbReference type="AlphaFoldDB" id="A0A480B626"/>